<protein>
    <submittedName>
        <fullName evidence="2">DUF861 domain-containing protein</fullName>
    </submittedName>
</protein>
<evidence type="ECO:0000313" key="2">
    <source>
        <dbReference type="EMBL" id="TDD90521.1"/>
    </source>
</evidence>
<dbReference type="Pfam" id="PF05899">
    <property type="entry name" value="Cupin_3"/>
    <property type="match status" value="1"/>
</dbReference>
<comment type="caution">
    <text evidence="2">The sequence shown here is derived from an EMBL/GenBank/DDBJ whole genome shotgun (WGS) entry which is preliminary data.</text>
</comment>
<feature type="domain" description="(S)-ureidoglycine aminohydrolase cupin" evidence="1">
    <location>
        <begin position="42"/>
        <end position="102"/>
    </location>
</feature>
<dbReference type="SUPFAM" id="SSF51182">
    <property type="entry name" value="RmlC-like cupins"/>
    <property type="match status" value="1"/>
</dbReference>
<name>A0A4R5BTX9_9PSEU</name>
<gene>
    <name evidence="2" type="ORF">E1202_07740</name>
</gene>
<dbReference type="PANTHER" id="PTHR40943">
    <property type="entry name" value="CYTOPLASMIC PROTEIN-RELATED"/>
    <property type="match status" value="1"/>
</dbReference>
<keyword evidence="3" id="KW-1185">Reference proteome</keyword>
<dbReference type="Gene3D" id="2.60.120.10">
    <property type="entry name" value="Jelly Rolls"/>
    <property type="match status" value="1"/>
</dbReference>
<evidence type="ECO:0000313" key="3">
    <source>
        <dbReference type="Proteomes" id="UP000294723"/>
    </source>
</evidence>
<proteinExistence type="predicted"/>
<dbReference type="InterPro" id="IPR011051">
    <property type="entry name" value="RmlC_Cupin_sf"/>
</dbReference>
<dbReference type="InterPro" id="IPR008579">
    <property type="entry name" value="UGlyAH_Cupin_dom"/>
</dbReference>
<evidence type="ECO:0000259" key="1">
    <source>
        <dbReference type="Pfam" id="PF05899"/>
    </source>
</evidence>
<dbReference type="InterPro" id="IPR014710">
    <property type="entry name" value="RmlC-like_jellyroll"/>
</dbReference>
<dbReference type="EMBL" id="SMLA01000008">
    <property type="protein sequence ID" value="TDD90521.1"/>
    <property type="molecule type" value="Genomic_DNA"/>
</dbReference>
<sequence>MIDPLREPVREYAVDPCRLLEGKPRASAAVLWGDPEEHAWGGIWELTEGTIDDVEADEIVHVVCGHATVSFSDGETVELQAGDLFVLSPGQKSRWQVHKRFRAVFAARR</sequence>
<dbReference type="RefSeq" id="WP_132681884.1">
    <property type="nucleotide sequence ID" value="NZ_SMLA01000008.1"/>
</dbReference>
<dbReference type="AlphaFoldDB" id="A0A4R5BTX9"/>
<accession>A0A4R5BTX9</accession>
<organism evidence="2 3">
    <name type="scientific">Saccharopolyspora karakumensis</name>
    <dbReference type="NCBI Taxonomy" id="2530386"/>
    <lineage>
        <taxon>Bacteria</taxon>
        <taxon>Bacillati</taxon>
        <taxon>Actinomycetota</taxon>
        <taxon>Actinomycetes</taxon>
        <taxon>Pseudonocardiales</taxon>
        <taxon>Pseudonocardiaceae</taxon>
        <taxon>Saccharopolyspora</taxon>
    </lineage>
</organism>
<dbReference type="Proteomes" id="UP000294723">
    <property type="component" value="Unassembled WGS sequence"/>
</dbReference>
<reference evidence="2 3" key="1">
    <citation type="submission" date="2019-03" db="EMBL/GenBank/DDBJ databases">
        <title>Draft genome sequences of novel Actinobacteria.</title>
        <authorList>
            <person name="Sahin N."/>
            <person name="Ay H."/>
            <person name="Saygin H."/>
        </authorList>
    </citation>
    <scope>NUCLEOTIDE SEQUENCE [LARGE SCALE GENOMIC DNA]</scope>
    <source>
        <strain evidence="2 3">5K548</strain>
    </source>
</reference>
<dbReference type="PANTHER" id="PTHR40943:SF1">
    <property type="entry name" value="CYTOPLASMIC PROTEIN"/>
    <property type="match status" value="1"/>
</dbReference>